<name>A0A9D4DLD7_DREPO</name>
<evidence type="ECO:0000313" key="2">
    <source>
        <dbReference type="Proteomes" id="UP000828390"/>
    </source>
</evidence>
<dbReference type="Proteomes" id="UP000828390">
    <property type="component" value="Unassembled WGS sequence"/>
</dbReference>
<dbReference type="EMBL" id="JAIWYP010000010">
    <property type="protein sequence ID" value="KAH3750485.1"/>
    <property type="molecule type" value="Genomic_DNA"/>
</dbReference>
<protein>
    <submittedName>
        <fullName evidence="1">Uncharacterized protein</fullName>
    </submittedName>
</protein>
<sequence length="158" mass="17601">MNAPTSRHLHRWLSILTTIRPLGRRKTTTGEAWSGVITAKKGVGLGLGLVWLVVTIPDRRFACEMPFGEFQDLDPKSTGVLMAGDIQHAIETASYLIQTRLNPDRQPPYDIPFAAELVTADFSGNNHYQKFHIVLAVVEAKGKRTRGEGNNTWGQYNL</sequence>
<organism evidence="1 2">
    <name type="scientific">Dreissena polymorpha</name>
    <name type="common">Zebra mussel</name>
    <name type="synonym">Mytilus polymorpha</name>
    <dbReference type="NCBI Taxonomy" id="45954"/>
    <lineage>
        <taxon>Eukaryota</taxon>
        <taxon>Metazoa</taxon>
        <taxon>Spiralia</taxon>
        <taxon>Lophotrochozoa</taxon>
        <taxon>Mollusca</taxon>
        <taxon>Bivalvia</taxon>
        <taxon>Autobranchia</taxon>
        <taxon>Heteroconchia</taxon>
        <taxon>Euheterodonta</taxon>
        <taxon>Imparidentia</taxon>
        <taxon>Neoheterodontei</taxon>
        <taxon>Myida</taxon>
        <taxon>Dreissenoidea</taxon>
        <taxon>Dreissenidae</taxon>
        <taxon>Dreissena</taxon>
    </lineage>
</organism>
<gene>
    <name evidence="1" type="ORF">DPMN_185008</name>
</gene>
<dbReference type="AlphaFoldDB" id="A0A9D4DLD7"/>
<keyword evidence="2" id="KW-1185">Reference proteome</keyword>
<comment type="caution">
    <text evidence="1">The sequence shown here is derived from an EMBL/GenBank/DDBJ whole genome shotgun (WGS) entry which is preliminary data.</text>
</comment>
<reference evidence="1" key="2">
    <citation type="submission" date="2020-11" db="EMBL/GenBank/DDBJ databases">
        <authorList>
            <person name="McCartney M.A."/>
            <person name="Auch B."/>
            <person name="Kono T."/>
            <person name="Mallez S."/>
            <person name="Becker A."/>
            <person name="Gohl D.M."/>
            <person name="Silverstein K.A.T."/>
            <person name="Koren S."/>
            <person name="Bechman K.B."/>
            <person name="Herman A."/>
            <person name="Abrahante J.E."/>
            <person name="Garbe J."/>
        </authorList>
    </citation>
    <scope>NUCLEOTIDE SEQUENCE</scope>
    <source>
        <strain evidence="1">Duluth1</strain>
        <tissue evidence="1">Whole animal</tissue>
    </source>
</reference>
<accession>A0A9D4DLD7</accession>
<reference evidence="1" key="1">
    <citation type="journal article" date="2019" name="bioRxiv">
        <title>The Genome of the Zebra Mussel, Dreissena polymorpha: A Resource for Invasive Species Research.</title>
        <authorList>
            <person name="McCartney M.A."/>
            <person name="Auch B."/>
            <person name="Kono T."/>
            <person name="Mallez S."/>
            <person name="Zhang Y."/>
            <person name="Obille A."/>
            <person name="Becker A."/>
            <person name="Abrahante J.E."/>
            <person name="Garbe J."/>
            <person name="Badalamenti J.P."/>
            <person name="Herman A."/>
            <person name="Mangelson H."/>
            <person name="Liachko I."/>
            <person name="Sullivan S."/>
            <person name="Sone E.D."/>
            <person name="Koren S."/>
            <person name="Silverstein K.A.T."/>
            <person name="Beckman K.B."/>
            <person name="Gohl D.M."/>
        </authorList>
    </citation>
    <scope>NUCLEOTIDE SEQUENCE</scope>
    <source>
        <strain evidence="1">Duluth1</strain>
        <tissue evidence="1">Whole animal</tissue>
    </source>
</reference>
<proteinExistence type="predicted"/>
<evidence type="ECO:0000313" key="1">
    <source>
        <dbReference type="EMBL" id="KAH3750485.1"/>
    </source>
</evidence>